<name>A0ABD7SRX3_VIBCL</name>
<accession>A0ABD7SRX3</accession>
<evidence type="ECO:0000313" key="2">
    <source>
        <dbReference type="EMBL" id="TXX67282.1"/>
    </source>
</evidence>
<keyword evidence="1" id="KW-0812">Transmembrane</keyword>
<dbReference type="EMBL" id="VSIJ01000005">
    <property type="protein sequence ID" value="TXX67282.1"/>
    <property type="molecule type" value="Genomic_DNA"/>
</dbReference>
<dbReference type="RefSeq" id="WP_148521428.1">
    <property type="nucleotide sequence ID" value="NZ_VSIJ01000005.1"/>
</dbReference>
<keyword evidence="1" id="KW-0472">Membrane</keyword>
<organism evidence="2 3">
    <name type="scientific">Vibrio cholerae</name>
    <dbReference type="NCBI Taxonomy" id="666"/>
    <lineage>
        <taxon>Bacteria</taxon>
        <taxon>Pseudomonadati</taxon>
        <taxon>Pseudomonadota</taxon>
        <taxon>Gammaproteobacteria</taxon>
        <taxon>Vibrionales</taxon>
        <taxon>Vibrionaceae</taxon>
        <taxon>Vibrio</taxon>
    </lineage>
</organism>
<sequence length="93" mass="10703">MSYEHLYWYLGVGCLLLCVELAYHHWRKNNGKDSDQVSQSSIDELNQSMEQLKVLVGDRVFPALLFCVIVLCVFCWPYVAYKNLSKALGGKKK</sequence>
<dbReference type="Proteomes" id="UP000323819">
    <property type="component" value="Unassembled WGS sequence"/>
</dbReference>
<evidence type="ECO:0000313" key="3">
    <source>
        <dbReference type="Proteomes" id="UP000323819"/>
    </source>
</evidence>
<keyword evidence="1" id="KW-1133">Transmembrane helix</keyword>
<dbReference type="AlphaFoldDB" id="A0ABD7SRX3"/>
<gene>
    <name evidence="2" type="ORF">FXF03_01535</name>
</gene>
<reference evidence="2 3" key="1">
    <citation type="submission" date="2019-06" db="EMBL/GenBank/DDBJ databases">
        <title>Vibrio cholerae phylogeny based on whole-genome sequencing reveals genetic diversity and population strucutre.</title>
        <authorList>
            <person name="Zhiqiu Y."/>
            <person name="Bin L."/>
            <person name="Lingyan J."/>
        </authorList>
    </citation>
    <scope>NUCLEOTIDE SEQUENCE [LARGE SCALE GENOMIC DNA]</scope>
    <source>
        <strain evidence="2 3">N2814</strain>
    </source>
</reference>
<feature type="transmembrane region" description="Helical" evidence="1">
    <location>
        <begin position="60"/>
        <end position="79"/>
    </location>
</feature>
<protein>
    <submittedName>
        <fullName evidence="2">Uncharacterized protein</fullName>
    </submittedName>
</protein>
<feature type="transmembrane region" description="Helical" evidence="1">
    <location>
        <begin position="6"/>
        <end position="23"/>
    </location>
</feature>
<comment type="caution">
    <text evidence="2">The sequence shown here is derived from an EMBL/GenBank/DDBJ whole genome shotgun (WGS) entry which is preliminary data.</text>
</comment>
<proteinExistence type="predicted"/>
<evidence type="ECO:0000256" key="1">
    <source>
        <dbReference type="SAM" id="Phobius"/>
    </source>
</evidence>